<evidence type="ECO:0000256" key="1">
    <source>
        <dbReference type="SAM" id="MobiDB-lite"/>
    </source>
</evidence>
<name>A0ABN7ARG0_9HEMI</name>
<dbReference type="EMBL" id="AP028913">
    <property type="protein sequence ID" value="BES94523.1"/>
    <property type="molecule type" value="Genomic_DNA"/>
</dbReference>
<protein>
    <submittedName>
        <fullName evidence="3">Uncharacterized protein</fullName>
    </submittedName>
</protein>
<feature type="transmembrane region" description="Helical" evidence="2">
    <location>
        <begin position="153"/>
        <end position="173"/>
    </location>
</feature>
<accession>A0ABN7ARG0</accession>
<proteinExistence type="predicted"/>
<organism evidence="3 4">
    <name type="scientific">Nesidiocoris tenuis</name>
    <dbReference type="NCBI Taxonomy" id="355587"/>
    <lineage>
        <taxon>Eukaryota</taxon>
        <taxon>Metazoa</taxon>
        <taxon>Ecdysozoa</taxon>
        <taxon>Arthropoda</taxon>
        <taxon>Hexapoda</taxon>
        <taxon>Insecta</taxon>
        <taxon>Pterygota</taxon>
        <taxon>Neoptera</taxon>
        <taxon>Paraneoptera</taxon>
        <taxon>Hemiptera</taxon>
        <taxon>Heteroptera</taxon>
        <taxon>Panheteroptera</taxon>
        <taxon>Cimicomorpha</taxon>
        <taxon>Miridae</taxon>
        <taxon>Dicyphina</taxon>
        <taxon>Nesidiocoris</taxon>
    </lineage>
</organism>
<gene>
    <name evidence="3" type="ORF">NTJ_07332</name>
</gene>
<sequence>MLEKKSHQIPLNRQEKNSYGLSKRVCPGKIDWESMVKVLDEQKRPDLRPSRGKRRESVADLRKSSKTEFEAVPFEPTDAVFGNLEERISSAFASEFTFLDDNDEIEIGEELDDLVSAEMSKFSQSGTFSLDDSKKTPNRSGHTDLRQKMKRTLFGLGFLTIIFSLFYSIFFQAN</sequence>
<dbReference type="Proteomes" id="UP001307889">
    <property type="component" value="Chromosome 5"/>
</dbReference>
<evidence type="ECO:0000313" key="4">
    <source>
        <dbReference type="Proteomes" id="UP001307889"/>
    </source>
</evidence>
<reference evidence="3 4" key="1">
    <citation type="submission" date="2023-09" db="EMBL/GenBank/DDBJ databases">
        <title>Nesidiocoris tenuis whole genome shotgun sequence.</title>
        <authorList>
            <person name="Shibata T."/>
            <person name="Shimoda M."/>
            <person name="Kobayashi T."/>
            <person name="Uehara T."/>
        </authorList>
    </citation>
    <scope>NUCLEOTIDE SEQUENCE [LARGE SCALE GENOMIC DNA]</scope>
    <source>
        <strain evidence="3 4">Japan</strain>
    </source>
</reference>
<feature type="region of interest" description="Disordered" evidence="1">
    <location>
        <begin position="42"/>
        <end position="62"/>
    </location>
</feature>
<evidence type="ECO:0000313" key="3">
    <source>
        <dbReference type="EMBL" id="BES94523.1"/>
    </source>
</evidence>
<evidence type="ECO:0000256" key="2">
    <source>
        <dbReference type="SAM" id="Phobius"/>
    </source>
</evidence>
<keyword evidence="4" id="KW-1185">Reference proteome</keyword>
<keyword evidence="2" id="KW-0812">Transmembrane</keyword>
<keyword evidence="2" id="KW-0472">Membrane</keyword>
<keyword evidence="2" id="KW-1133">Transmembrane helix</keyword>